<proteinExistence type="predicted"/>
<keyword evidence="3" id="KW-1185">Reference proteome</keyword>
<comment type="caution">
    <text evidence="2">The sequence shown here is derived from an EMBL/GenBank/DDBJ whole genome shotgun (WGS) entry which is preliminary data.</text>
</comment>
<gene>
    <name evidence="2" type="ORF">Prum_096480</name>
</gene>
<dbReference type="Proteomes" id="UP000482960">
    <property type="component" value="Unassembled WGS sequence"/>
</dbReference>
<organism evidence="2 3">
    <name type="scientific">Phytohabitans rumicis</name>
    <dbReference type="NCBI Taxonomy" id="1076125"/>
    <lineage>
        <taxon>Bacteria</taxon>
        <taxon>Bacillati</taxon>
        <taxon>Actinomycetota</taxon>
        <taxon>Actinomycetes</taxon>
        <taxon>Micromonosporales</taxon>
        <taxon>Micromonosporaceae</taxon>
    </lineage>
</organism>
<feature type="domain" description="DUF6603" evidence="1">
    <location>
        <begin position="18"/>
        <end position="556"/>
    </location>
</feature>
<reference evidence="2 3" key="2">
    <citation type="submission" date="2020-03" db="EMBL/GenBank/DDBJ databases">
        <authorList>
            <person name="Ichikawa N."/>
            <person name="Kimura A."/>
            <person name="Kitahashi Y."/>
            <person name="Uohara A."/>
        </authorList>
    </citation>
    <scope>NUCLEOTIDE SEQUENCE [LARGE SCALE GENOMIC DNA]</scope>
    <source>
        <strain evidence="2 3">NBRC 108638</strain>
    </source>
</reference>
<sequence length="729" mass="77026">MVVAVDVPSDDADRAIGLSAVASGEVKLGPVTVRVEGVGVGGRLDFPEGGGNLGFADLDVGFRPPTGLSLRVDSRAVSGAGFLSYDPKDESYSGGVDLEFTKLRLSALGLLATRMPDGRKGFSLLVVVNARFPEPIPLGLGFRLAGVGGLVGINRAVDVAKLRDGLRTGALSAILAPGEAVREEPGQLLRDLAGFFPVTPGRHVFGPTARLTWGLPTVATLDLGLALELPQPLRFIAAGRVRVALPDERAPIALLNMDAFGVLDTGEGTLALDATLYDSQIAGWQLSGDMALRARWSGESEFVLSVGGFHPRFTPPPGFPALRRVTMALGDGDVRLRLEAYLALTPNTLQLGARVEVAARMGDVTADGHFSFDALVRFVPFGFELDLSLAVQVRWKGKLLFGLTADLHVEGPGRWHVRGQVTIELLGLKATKRFTATFGQAQEVPAAPPQNVAHLIRTALAERGAWQVEERAALPALTMRTGITLSDLLVSPSARVTVRQKVAPVGGIRLDRVGQARIEGDRQVRIQGARLGGAATDWSDVHDAFSPGQFLDLDDEEKLARQSFEAMPSGVAFDATDAIHFEPGGRTVEIRYETFVVDEPNAPARRVDGAAALAAAVPGVPLSGADLDRLAYSGAAARAATRSTGSARFDAPGLRVGVAPESYVVVDAATLAPAGPRPGPGQRWSRTEATEHRRRWLAEHPAGPELIVVPATAAQAAPVRTSWKGLVPA</sequence>
<dbReference type="AlphaFoldDB" id="A0A6V8LP62"/>
<name>A0A6V8LP62_9ACTN</name>
<evidence type="ECO:0000313" key="2">
    <source>
        <dbReference type="EMBL" id="GFJ96006.1"/>
    </source>
</evidence>
<accession>A0A6V8LP62</accession>
<dbReference type="EMBL" id="BLPG01000002">
    <property type="protein sequence ID" value="GFJ96006.1"/>
    <property type="molecule type" value="Genomic_DNA"/>
</dbReference>
<reference evidence="2 3" key="1">
    <citation type="submission" date="2020-03" db="EMBL/GenBank/DDBJ databases">
        <title>Whole genome shotgun sequence of Phytohabitans rumicis NBRC 108638.</title>
        <authorList>
            <person name="Komaki H."/>
            <person name="Tamura T."/>
        </authorList>
    </citation>
    <scope>NUCLEOTIDE SEQUENCE [LARGE SCALE GENOMIC DNA]</scope>
    <source>
        <strain evidence="2 3">NBRC 108638</strain>
    </source>
</reference>
<dbReference type="Pfam" id="PF20248">
    <property type="entry name" value="DUF6603"/>
    <property type="match status" value="1"/>
</dbReference>
<evidence type="ECO:0000313" key="3">
    <source>
        <dbReference type="Proteomes" id="UP000482960"/>
    </source>
</evidence>
<evidence type="ECO:0000259" key="1">
    <source>
        <dbReference type="Pfam" id="PF20248"/>
    </source>
</evidence>
<protein>
    <recommendedName>
        <fullName evidence="1">DUF6603 domain-containing protein</fullName>
    </recommendedName>
</protein>
<dbReference type="InterPro" id="IPR046538">
    <property type="entry name" value="DUF6603"/>
</dbReference>